<sequence length="292" mass="31522">MKVVVTGSLGNISKPLTKELIQQGHQVTVISSSTDRQQDIEALGAVAAIGSLEDTGFLTTAFTGADAVYAMVPPNFAAEDQIAYYSRIAESYVTAIRNAGVKRVVHLSSYGAHRSEGTGFILGSHYSEGILRQLPDVAITFLRPTFFFYNLYSFVDMIRHQGIMGAIYGGEDKIVMVHPTDIAAAAAEALTSAGSGVQVRYVASDERTCNEIARVLGTAIGKPDLQWLLFTKEQAKAGMEKAGLPPHVISNLIDLGTSTHNGALREDFDKHQPAVWGKVKLEDFVKELATAF</sequence>
<dbReference type="RefSeq" id="WP_146306375.1">
    <property type="nucleotide sequence ID" value="NZ_VOHS01000018.1"/>
</dbReference>
<dbReference type="InterPro" id="IPR051604">
    <property type="entry name" value="Ergot_Alk_Oxidoreductase"/>
</dbReference>
<protein>
    <submittedName>
        <fullName evidence="2">NAD-dependent epimerase/dehydratase family protein</fullName>
    </submittedName>
</protein>
<dbReference type="OrthoDB" id="2149806at2"/>
<dbReference type="InterPro" id="IPR008030">
    <property type="entry name" value="NmrA-like"/>
</dbReference>
<evidence type="ECO:0000313" key="3">
    <source>
        <dbReference type="Proteomes" id="UP000318815"/>
    </source>
</evidence>
<dbReference type="InterPro" id="IPR036291">
    <property type="entry name" value="NAD(P)-bd_dom_sf"/>
</dbReference>
<feature type="domain" description="NmrA-like" evidence="1">
    <location>
        <begin position="2"/>
        <end position="223"/>
    </location>
</feature>
<dbReference type="EMBL" id="VOHS01000018">
    <property type="protein sequence ID" value="TWV99139.1"/>
    <property type="molecule type" value="Genomic_DNA"/>
</dbReference>
<reference evidence="2 3" key="1">
    <citation type="submission" date="2019-08" db="EMBL/GenBank/DDBJ databases">
        <title>Whole genome sequencing of chitin degrading bacteria Chitinophaga pinensis YS16.</title>
        <authorList>
            <person name="Singh R.P."/>
            <person name="Manchanda G."/>
            <person name="Maurya I.K."/>
            <person name="Joshi N.K."/>
            <person name="Srivastava A.K."/>
        </authorList>
    </citation>
    <scope>NUCLEOTIDE SEQUENCE [LARGE SCALE GENOMIC DNA]</scope>
    <source>
        <strain evidence="2 3">YS-16</strain>
    </source>
</reference>
<dbReference type="Gene3D" id="3.40.50.720">
    <property type="entry name" value="NAD(P)-binding Rossmann-like Domain"/>
    <property type="match status" value="1"/>
</dbReference>
<dbReference type="PANTHER" id="PTHR43162:SF1">
    <property type="entry name" value="PRESTALK A DIFFERENTIATION PROTEIN A"/>
    <property type="match status" value="1"/>
</dbReference>
<proteinExistence type="predicted"/>
<evidence type="ECO:0000313" key="2">
    <source>
        <dbReference type="EMBL" id="TWV99139.1"/>
    </source>
</evidence>
<comment type="caution">
    <text evidence="2">The sequence shown here is derived from an EMBL/GenBank/DDBJ whole genome shotgun (WGS) entry which is preliminary data.</text>
</comment>
<dbReference type="Proteomes" id="UP000318815">
    <property type="component" value="Unassembled WGS sequence"/>
</dbReference>
<organism evidence="2 3">
    <name type="scientific">Chitinophaga pinensis</name>
    <dbReference type="NCBI Taxonomy" id="79329"/>
    <lineage>
        <taxon>Bacteria</taxon>
        <taxon>Pseudomonadati</taxon>
        <taxon>Bacteroidota</taxon>
        <taxon>Chitinophagia</taxon>
        <taxon>Chitinophagales</taxon>
        <taxon>Chitinophagaceae</taxon>
        <taxon>Chitinophaga</taxon>
    </lineage>
</organism>
<dbReference type="AlphaFoldDB" id="A0A5C6LRM9"/>
<dbReference type="Pfam" id="PF05368">
    <property type="entry name" value="NmrA"/>
    <property type="match status" value="1"/>
</dbReference>
<evidence type="ECO:0000259" key="1">
    <source>
        <dbReference type="Pfam" id="PF05368"/>
    </source>
</evidence>
<gene>
    <name evidence="2" type="ORF">FEF09_17860</name>
</gene>
<keyword evidence="3" id="KW-1185">Reference proteome</keyword>
<dbReference type="Gene3D" id="3.90.25.10">
    <property type="entry name" value="UDP-galactose 4-epimerase, domain 1"/>
    <property type="match status" value="1"/>
</dbReference>
<dbReference type="SUPFAM" id="SSF51735">
    <property type="entry name" value="NAD(P)-binding Rossmann-fold domains"/>
    <property type="match status" value="1"/>
</dbReference>
<dbReference type="PANTHER" id="PTHR43162">
    <property type="match status" value="1"/>
</dbReference>
<name>A0A5C6LRM9_9BACT</name>
<accession>A0A5C6LRM9</accession>